<evidence type="ECO:0000259" key="2">
    <source>
        <dbReference type="PROSITE" id="PS50838"/>
    </source>
</evidence>
<dbReference type="EMBL" id="BQFW01000003">
    <property type="protein sequence ID" value="GJJ69963.1"/>
    <property type="molecule type" value="Genomic_DNA"/>
</dbReference>
<dbReference type="PANTHER" id="PTHR11736:SF14">
    <property type="entry name" value="NSE3 HOMOLOG, SMC5-SMC6 COMPLEX COMPONENT"/>
    <property type="match status" value="1"/>
</dbReference>
<evidence type="ECO:0000256" key="1">
    <source>
        <dbReference type="SAM" id="MobiDB-lite"/>
    </source>
</evidence>
<reference evidence="3" key="1">
    <citation type="submission" date="2021-11" db="EMBL/GenBank/DDBJ databases">
        <authorList>
            <person name="Herlambang A."/>
            <person name="Guo Y."/>
            <person name="Takashima Y."/>
            <person name="Nishizawa T."/>
        </authorList>
    </citation>
    <scope>NUCLEOTIDE SEQUENCE</scope>
    <source>
        <strain evidence="3">E1425</strain>
    </source>
</reference>
<dbReference type="OrthoDB" id="205198at2759"/>
<sequence length="297" mass="32900">MDDESYGGSSSSQRNKRPAQSQSSGSQKRAMREDDSDQGSDIHVPVSKQAATSGVRGAASAAAIPAEDMERLIKDVVRLAIFTAHSESALKREDIKEVLGNHGRALDHVFNKAQERLRDVFGMELVELTSKGRGGQSAEKGTKSYMLKNILPTQLLQGSAIDWESEVEDMGLLMVILSFIMVREGTLQESVLISNLRRLSLLEESSSFGDITRKLDVLIKKRYLEKFKLDHMDESGEKVEYEYRWGARARVEIPEENMVKFIQEVFGRDAPPGLEVAIKKASRPADSEAPTPTASAE</sequence>
<feature type="domain" description="MAGE" evidence="2">
    <location>
        <begin position="91"/>
        <end position="269"/>
    </location>
</feature>
<dbReference type="GO" id="GO:0005634">
    <property type="term" value="C:nucleus"/>
    <property type="evidence" value="ECO:0007669"/>
    <property type="project" value="TreeGrafter"/>
</dbReference>
<dbReference type="Pfam" id="PF01454">
    <property type="entry name" value="MAGE"/>
    <property type="match status" value="1"/>
</dbReference>
<dbReference type="PROSITE" id="PS50838">
    <property type="entry name" value="MAGE"/>
    <property type="match status" value="1"/>
</dbReference>
<dbReference type="InterPro" id="IPR037445">
    <property type="entry name" value="MAGE"/>
</dbReference>
<dbReference type="SMART" id="SM01373">
    <property type="entry name" value="MAGE"/>
    <property type="match status" value="1"/>
</dbReference>
<gene>
    <name evidence="3" type="ORF">EMPS_02312</name>
</gene>
<dbReference type="Gene3D" id="1.10.10.1200">
    <property type="entry name" value="MAGE homology domain, winged helix WH1 motif"/>
    <property type="match status" value="1"/>
</dbReference>
<protein>
    <recommendedName>
        <fullName evidence="2">MAGE domain-containing protein</fullName>
    </recommendedName>
</protein>
<dbReference type="InterPro" id="IPR002190">
    <property type="entry name" value="MHD_dom"/>
</dbReference>
<organism evidence="3 4">
    <name type="scientific">Entomortierella parvispora</name>
    <dbReference type="NCBI Taxonomy" id="205924"/>
    <lineage>
        <taxon>Eukaryota</taxon>
        <taxon>Fungi</taxon>
        <taxon>Fungi incertae sedis</taxon>
        <taxon>Mucoromycota</taxon>
        <taxon>Mortierellomycotina</taxon>
        <taxon>Mortierellomycetes</taxon>
        <taxon>Mortierellales</taxon>
        <taxon>Mortierellaceae</taxon>
        <taxon>Entomortierella</taxon>
    </lineage>
</organism>
<comment type="caution">
    <text evidence="3">The sequence shown here is derived from an EMBL/GenBank/DDBJ whole genome shotgun (WGS) entry which is preliminary data.</text>
</comment>
<dbReference type="InterPro" id="IPR041898">
    <property type="entry name" value="MAGE_WH1"/>
</dbReference>
<accession>A0A9P3H4K2</accession>
<dbReference type="Proteomes" id="UP000827284">
    <property type="component" value="Unassembled WGS sequence"/>
</dbReference>
<dbReference type="InterPro" id="IPR041899">
    <property type="entry name" value="MAGE_WH2"/>
</dbReference>
<feature type="region of interest" description="Disordered" evidence="1">
    <location>
        <begin position="1"/>
        <end position="56"/>
    </location>
</feature>
<name>A0A9P3H4K2_9FUNG</name>
<dbReference type="GO" id="GO:0006281">
    <property type="term" value="P:DNA repair"/>
    <property type="evidence" value="ECO:0007669"/>
    <property type="project" value="TreeGrafter"/>
</dbReference>
<dbReference type="Gene3D" id="1.10.10.1210">
    <property type="entry name" value="MAGE homology domain, winged helix WH2 motif"/>
    <property type="match status" value="1"/>
</dbReference>
<feature type="compositionally biased region" description="Polar residues" evidence="1">
    <location>
        <begin position="7"/>
        <end position="27"/>
    </location>
</feature>
<evidence type="ECO:0000313" key="4">
    <source>
        <dbReference type="Proteomes" id="UP000827284"/>
    </source>
</evidence>
<dbReference type="AlphaFoldDB" id="A0A9P3H4K2"/>
<dbReference type="PANTHER" id="PTHR11736">
    <property type="entry name" value="MELANOMA-ASSOCIATED ANTIGEN MAGE ANTIGEN"/>
    <property type="match status" value="1"/>
</dbReference>
<evidence type="ECO:0000313" key="3">
    <source>
        <dbReference type="EMBL" id="GJJ69963.1"/>
    </source>
</evidence>
<reference evidence="3" key="2">
    <citation type="journal article" date="2022" name="Microbiol. Resour. Announc.">
        <title>Whole-Genome Sequence of Entomortierella parvispora E1425, a Mucoromycotan Fungus Associated with Burkholderiaceae-Related Endosymbiotic Bacteria.</title>
        <authorList>
            <person name="Herlambang A."/>
            <person name="Guo Y."/>
            <person name="Takashima Y."/>
            <person name="Narisawa K."/>
            <person name="Ohta H."/>
            <person name="Nishizawa T."/>
        </authorList>
    </citation>
    <scope>NUCLEOTIDE SEQUENCE</scope>
    <source>
        <strain evidence="3">E1425</strain>
    </source>
</reference>
<keyword evidence="4" id="KW-1185">Reference proteome</keyword>
<proteinExistence type="predicted"/>